<proteinExistence type="predicted"/>
<dbReference type="RefSeq" id="WP_341407041.1">
    <property type="nucleotide sequence ID" value="NZ_JBBUKT010000010.1"/>
</dbReference>
<gene>
    <name evidence="1" type="ORF">WKV53_22375</name>
</gene>
<dbReference type="EMBL" id="JBBUKT010000010">
    <property type="protein sequence ID" value="MEK7953277.1"/>
    <property type="molecule type" value="Genomic_DNA"/>
</dbReference>
<evidence type="ECO:0000313" key="1">
    <source>
        <dbReference type="EMBL" id="MEK7953277.1"/>
    </source>
</evidence>
<reference evidence="1 2" key="1">
    <citation type="submission" date="2024-04" db="EMBL/GenBank/DDBJ databases">
        <title>Luteolibacter sp. isolated from soil.</title>
        <authorList>
            <person name="An J."/>
        </authorList>
    </citation>
    <scope>NUCLEOTIDE SEQUENCE [LARGE SCALE GENOMIC DNA]</scope>
    <source>
        <strain evidence="1 2">Y139</strain>
    </source>
</reference>
<accession>A0ABU9AZS4</accession>
<protein>
    <submittedName>
        <fullName evidence="1">Uncharacterized protein</fullName>
    </submittedName>
</protein>
<comment type="caution">
    <text evidence="1">The sequence shown here is derived from an EMBL/GenBank/DDBJ whole genome shotgun (WGS) entry which is preliminary data.</text>
</comment>
<name>A0ABU9AZS4_9BACT</name>
<organism evidence="1 2">
    <name type="scientific">Luteolibacter soli</name>
    <dbReference type="NCBI Taxonomy" id="3135280"/>
    <lineage>
        <taxon>Bacteria</taxon>
        <taxon>Pseudomonadati</taxon>
        <taxon>Verrucomicrobiota</taxon>
        <taxon>Verrucomicrobiia</taxon>
        <taxon>Verrucomicrobiales</taxon>
        <taxon>Verrucomicrobiaceae</taxon>
        <taxon>Luteolibacter</taxon>
    </lineage>
</organism>
<evidence type="ECO:0000313" key="2">
    <source>
        <dbReference type="Proteomes" id="UP001371305"/>
    </source>
</evidence>
<dbReference type="Proteomes" id="UP001371305">
    <property type="component" value="Unassembled WGS sequence"/>
</dbReference>
<keyword evidence="2" id="KW-1185">Reference proteome</keyword>
<sequence>MSDHLQEVGTMSDAMFAQFSVSPEAREAMDGEVRASFGIPVDRYFTVTMPPGPAGKVFVDLSKTRAVGSVKLSKAP</sequence>